<protein>
    <submittedName>
        <fullName evidence="1">Alpha/beta hydrolase</fullName>
    </submittedName>
</protein>
<evidence type="ECO:0000313" key="1">
    <source>
        <dbReference type="EMBL" id="HJC45617.1"/>
    </source>
</evidence>
<dbReference type="PANTHER" id="PTHR48098:SF6">
    <property type="entry name" value="FERRI-BACILLIBACTIN ESTERASE BESA"/>
    <property type="match status" value="1"/>
</dbReference>
<keyword evidence="1" id="KW-0378">Hydrolase</keyword>
<dbReference type="AlphaFoldDB" id="A0A9D2P7I6"/>
<comment type="caution">
    <text evidence="1">The sequence shown here is derived from an EMBL/GenBank/DDBJ whole genome shotgun (WGS) entry which is preliminary data.</text>
</comment>
<dbReference type="InterPro" id="IPR000801">
    <property type="entry name" value="Esterase-like"/>
</dbReference>
<dbReference type="PANTHER" id="PTHR48098">
    <property type="entry name" value="ENTEROCHELIN ESTERASE-RELATED"/>
    <property type="match status" value="1"/>
</dbReference>
<dbReference type="InterPro" id="IPR050583">
    <property type="entry name" value="Mycobacterial_A85_antigen"/>
</dbReference>
<dbReference type="GO" id="GO:0016787">
    <property type="term" value="F:hydrolase activity"/>
    <property type="evidence" value="ECO:0007669"/>
    <property type="project" value="UniProtKB-KW"/>
</dbReference>
<proteinExistence type="predicted"/>
<dbReference type="SUPFAM" id="SSF53474">
    <property type="entry name" value="alpha/beta-Hydrolases"/>
    <property type="match status" value="1"/>
</dbReference>
<sequence length="262" mass="29868">MVNKWSVPYPAVNGEEPRDAYLYLPVGYDDDPGRRYPVLYMFDGQNVFWDQDATYGKSWGMEAFLDAYEVPLVVAALQCNTGRNNERLDEYSPYRFDDPQFGHFDGRGDDTMRWFIEEFKPFVDANVRTLPDRAHTFIGGSSMGGLMSLYALFQYNHVFSRAAALSPSIWVAPEKLKSLVAHAKVRQDTVLYMDYGSREMGNHTGMRRDFGAFGAKVLNRGVHLTMRIVPGGTHSEASWERQLPFVMETLFYGLGDPHESNN</sequence>
<organism evidence="1 2">
    <name type="scientific">Candidatus Faecalibacterium faecigallinarum</name>
    <dbReference type="NCBI Taxonomy" id="2838577"/>
    <lineage>
        <taxon>Bacteria</taxon>
        <taxon>Bacillati</taxon>
        <taxon>Bacillota</taxon>
        <taxon>Clostridia</taxon>
        <taxon>Eubacteriales</taxon>
        <taxon>Oscillospiraceae</taxon>
        <taxon>Faecalibacterium</taxon>
    </lineage>
</organism>
<reference evidence="1" key="2">
    <citation type="submission" date="2021-04" db="EMBL/GenBank/DDBJ databases">
        <authorList>
            <person name="Gilroy R."/>
        </authorList>
    </citation>
    <scope>NUCLEOTIDE SEQUENCE</scope>
    <source>
        <strain evidence="1">ChiSjej5B23-2810</strain>
    </source>
</reference>
<dbReference type="Proteomes" id="UP000823906">
    <property type="component" value="Unassembled WGS sequence"/>
</dbReference>
<gene>
    <name evidence="1" type="ORF">H9703_05715</name>
</gene>
<dbReference type="InterPro" id="IPR029058">
    <property type="entry name" value="AB_hydrolase_fold"/>
</dbReference>
<accession>A0A9D2P7I6</accession>
<dbReference type="Gene3D" id="3.40.50.1820">
    <property type="entry name" value="alpha/beta hydrolase"/>
    <property type="match status" value="1"/>
</dbReference>
<reference evidence="1" key="1">
    <citation type="journal article" date="2021" name="PeerJ">
        <title>Extensive microbial diversity within the chicken gut microbiome revealed by metagenomics and culture.</title>
        <authorList>
            <person name="Gilroy R."/>
            <person name="Ravi A."/>
            <person name="Getino M."/>
            <person name="Pursley I."/>
            <person name="Horton D.L."/>
            <person name="Alikhan N.F."/>
            <person name="Baker D."/>
            <person name="Gharbi K."/>
            <person name="Hall N."/>
            <person name="Watson M."/>
            <person name="Adriaenssens E.M."/>
            <person name="Foster-Nyarko E."/>
            <person name="Jarju S."/>
            <person name="Secka A."/>
            <person name="Antonio M."/>
            <person name="Oren A."/>
            <person name="Chaudhuri R.R."/>
            <person name="La Ragione R."/>
            <person name="Hildebrand F."/>
            <person name="Pallen M.J."/>
        </authorList>
    </citation>
    <scope>NUCLEOTIDE SEQUENCE</scope>
    <source>
        <strain evidence="1">ChiSjej5B23-2810</strain>
    </source>
</reference>
<name>A0A9D2P7I6_9FIRM</name>
<dbReference type="EMBL" id="DWWN01000039">
    <property type="protein sequence ID" value="HJC45617.1"/>
    <property type="molecule type" value="Genomic_DNA"/>
</dbReference>
<dbReference type="Pfam" id="PF00756">
    <property type="entry name" value="Esterase"/>
    <property type="match status" value="1"/>
</dbReference>
<evidence type="ECO:0000313" key="2">
    <source>
        <dbReference type="Proteomes" id="UP000823906"/>
    </source>
</evidence>